<dbReference type="AlphaFoldDB" id="A0A6A3YZ52"/>
<reference evidence="12 13" key="1">
    <citation type="submission" date="2018-08" db="EMBL/GenBank/DDBJ databases">
        <title>Genomic investigation of the strawberry pathogen Phytophthora fragariae indicates pathogenicity is determined by transcriptional variation in three key races.</title>
        <authorList>
            <person name="Adams T.M."/>
            <person name="Armitage A.D."/>
            <person name="Sobczyk M.K."/>
            <person name="Bates H.J."/>
            <person name="Dunwell J.M."/>
            <person name="Nellist C.F."/>
            <person name="Harrison R.J."/>
        </authorList>
    </citation>
    <scope>NUCLEOTIDE SEQUENCE [LARGE SCALE GENOMIC DNA]</scope>
    <source>
        <strain evidence="10 14">A4</strain>
        <strain evidence="9 15">BC-1</strain>
        <strain evidence="7 19">BC-23</strain>
        <strain evidence="8 13">NOV-27</strain>
        <strain evidence="6 16">NOV-5</strain>
        <strain evidence="4 17">NOV-71</strain>
        <strain evidence="11 20">NOV-77</strain>
        <strain evidence="2 12">NOV-9</strain>
        <strain evidence="5 21">ONT-3</strain>
        <strain evidence="3 18">SCRP245</strain>
    </source>
</reference>
<dbReference type="Proteomes" id="UP000488956">
    <property type="component" value="Unassembled WGS sequence"/>
</dbReference>
<dbReference type="Proteomes" id="UP000429523">
    <property type="component" value="Unassembled WGS sequence"/>
</dbReference>
<dbReference type="Proteomes" id="UP000433483">
    <property type="component" value="Unassembled WGS sequence"/>
</dbReference>
<evidence type="ECO:0000313" key="18">
    <source>
        <dbReference type="Proteomes" id="UP000460718"/>
    </source>
</evidence>
<evidence type="ECO:0000313" key="19">
    <source>
        <dbReference type="Proteomes" id="UP000476176"/>
    </source>
</evidence>
<accession>A0A6A3YZ52</accession>
<name>A0A6A3YZ52_9STRA</name>
<dbReference type="EMBL" id="QXGE01000839">
    <property type="protein sequence ID" value="KAE9302682.1"/>
    <property type="molecule type" value="Genomic_DNA"/>
</dbReference>
<proteinExistence type="predicted"/>
<dbReference type="Proteomes" id="UP000440367">
    <property type="component" value="Unassembled WGS sequence"/>
</dbReference>
<evidence type="ECO:0000313" key="9">
    <source>
        <dbReference type="EMBL" id="KAE9225796.1"/>
    </source>
</evidence>
<evidence type="ECO:0000313" key="7">
    <source>
        <dbReference type="EMBL" id="KAE9199517.1"/>
    </source>
</evidence>
<keyword evidence="1" id="KW-0732">Signal</keyword>
<evidence type="ECO:0000313" key="10">
    <source>
        <dbReference type="EMBL" id="KAE9302682.1"/>
    </source>
</evidence>
<evidence type="ECO:0000313" key="15">
    <source>
        <dbReference type="Proteomes" id="UP000440367"/>
    </source>
</evidence>
<evidence type="ECO:0000313" key="20">
    <source>
        <dbReference type="Proteomes" id="UP000486351"/>
    </source>
</evidence>
<evidence type="ECO:0000313" key="4">
    <source>
        <dbReference type="EMBL" id="KAE9102245.1"/>
    </source>
</evidence>
<feature type="signal peptide" evidence="1">
    <location>
        <begin position="1"/>
        <end position="24"/>
    </location>
</feature>
<protein>
    <recommendedName>
        <fullName evidence="22">Secreted protein</fullName>
    </recommendedName>
</protein>
<dbReference type="EMBL" id="QXGC01001608">
    <property type="protein sequence ID" value="KAE9199517.1"/>
    <property type="molecule type" value="Genomic_DNA"/>
</dbReference>
<evidence type="ECO:0000313" key="14">
    <source>
        <dbReference type="Proteomes" id="UP000437068"/>
    </source>
</evidence>
<dbReference type="EMBL" id="QXFW01000839">
    <property type="protein sequence ID" value="KAE9001907.1"/>
    <property type="molecule type" value="Genomic_DNA"/>
</dbReference>
<dbReference type="Proteomes" id="UP000440732">
    <property type="component" value="Unassembled WGS sequence"/>
</dbReference>
<dbReference type="EMBL" id="QXGB01000859">
    <property type="protein sequence ID" value="KAE9202608.1"/>
    <property type="molecule type" value="Genomic_DNA"/>
</dbReference>
<evidence type="ECO:0000313" key="21">
    <source>
        <dbReference type="Proteomes" id="UP000488956"/>
    </source>
</evidence>
<dbReference type="Proteomes" id="UP000476176">
    <property type="component" value="Unassembled WGS sequence"/>
</dbReference>
<comment type="caution">
    <text evidence="9">The sequence shown here is derived from an EMBL/GenBank/DDBJ whole genome shotgun (WGS) entry which is preliminary data.</text>
</comment>
<dbReference type="EMBL" id="QXGD01000757">
    <property type="protein sequence ID" value="KAE9225796.1"/>
    <property type="molecule type" value="Genomic_DNA"/>
</dbReference>
<dbReference type="EMBL" id="QXGF01000700">
    <property type="protein sequence ID" value="KAE8936641.1"/>
    <property type="molecule type" value="Genomic_DNA"/>
</dbReference>
<evidence type="ECO:0000313" key="12">
    <source>
        <dbReference type="Proteomes" id="UP000429523"/>
    </source>
</evidence>
<evidence type="ECO:0000313" key="6">
    <source>
        <dbReference type="EMBL" id="KAE9140028.1"/>
    </source>
</evidence>
<evidence type="ECO:0000313" key="11">
    <source>
        <dbReference type="EMBL" id="KAE9338088.1"/>
    </source>
</evidence>
<sequence length="58" mass="6214">MSCLKRSHVLAPTLVSIFLRLVHCVLQCVAHKRAIDCRCKTSSETAALSTGRAGVFGA</sequence>
<dbReference type="EMBL" id="QXFZ01000881">
    <property type="protein sequence ID" value="KAE9102245.1"/>
    <property type="molecule type" value="Genomic_DNA"/>
</dbReference>
<evidence type="ECO:0000313" key="13">
    <source>
        <dbReference type="Proteomes" id="UP000433483"/>
    </source>
</evidence>
<dbReference type="Proteomes" id="UP000486351">
    <property type="component" value="Unassembled WGS sequence"/>
</dbReference>
<gene>
    <name evidence="10" type="ORF">PF001_g13895</name>
    <name evidence="9" type="ORF">PF002_g14294</name>
    <name evidence="7" type="ORF">PF004_g19251</name>
    <name evidence="8" type="ORF">PF005_g14501</name>
    <name evidence="6" type="ORF">PF006_g13614</name>
    <name evidence="4" type="ORF">PF007_g14831</name>
    <name evidence="11" type="ORF">PF008_g12225</name>
    <name evidence="2" type="ORF">PF009_g13436</name>
    <name evidence="5" type="ORF">PF010_g12001</name>
    <name evidence="3" type="ORF">PF011_g13536</name>
</gene>
<keyword evidence="13" id="KW-1185">Reference proteome</keyword>
<dbReference type="EMBL" id="QXFX01000656">
    <property type="protein sequence ID" value="KAE9108187.1"/>
    <property type="molecule type" value="Genomic_DNA"/>
</dbReference>
<feature type="chain" id="PRO_5036166802" description="Secreted protein" evidence="1">
    <location>
        <begin position="25"/>
        <end position="58"/>
    </location>
</feature>
<evidence type="ECO:0000313" key="8">
    <source>
        <dbReference type="EMBL" id="KAE9202608.1"/>
    </source>
</evidence>
<evidence type="ECO:0000256" key="1">
    <source>
        <dbReference type="SAM" id="SignalP"/>
    </source>
</evidence>
<evidence type="ECO:0000313" key="2">
    <source>
        <dbReference type="EMBL" id="KAE8936641.1"/>
    </source>
</evidence>
<organism evidence="9 15">
    <name type="scientific">Phytophthora fragariae</name>
    <dbReference type="NCBI Taxonomy" id="53985"/>
    <lineage>
        <taxon>Eukaryota</taxon>
        <taxon>Sar</taxon>
        <taxon>Stramenopiles</taxon>
        <taxon>Oomycota</taxon>
        <taxon>Peronosporomycetes</taxon>
        <taxon>Peronosporales</taxon>
        <taxon>Peronosporaceae</taxon>
        <taxon>Phytophthora</taxon>
    </lineage>
</organism>
<evidence type="ECO:0000313" key="16">
    <source>
        <dbReference type="Proteomes" id="UP000440732"/>
    </source>
</evidence>
<dbReference type="EMBL" id="QXGA01000816">
    <property type="protein sequence ID" value="KAE9140028.1"/>
    <property type="molecule type" value="Genomic_DNA"/>
</dbReference>
<evidence type="ECO:0000313" key="5">
    <source>
        <dbReference type="EMBL" id="KAE9108187.1"/>
    </source>
</evidence>
<dbReference type="Proteomes" id="UP000460718">
    <property type="component" value="Unassembled WGS sequence"/>
</dbReference>
<evidence type="ECO:0000313" key="3">
    <source>
        <dbReference type="EMBL" id="KAE9001907.1"/>
    </source>
</evidence>
<dbReference type="Proteomes" id="UP000441208">
    <property type="component" value="Unassembled WGS sequence"/>
</dbReference>
<evidence type="ECO:0000313" key="17">
    <source>
        <dbReference type="Proteomes" id="UP000441208"/>
    </source>
</evidence>
<dbReference type="EMBL" id="QXFY01000679">
    <property type="protein sequence ID" value="KAE9338088.1"/>
    <property type="molecule type" value="Genomic_DNA"/>
</dbReference>
<evidence type="ECO:0008006" key="22">
    <source>
        <dbReference type="Google" id="ProtNLM"/>
    </source>
</evidence>
<dbReference type="Proteomes" id="UP000437068">
    <property type="component" value="Unassembled WGS sequence"/>
</dbReference>